<keyword evidence="2" id="KW-1185">Reference proteome</keyword>
<protein>
    <recommendedName>
        <fullName evidence="3">Lipoprotein</fullName>
    </recommendedName>
</protein>
<comment type="caution">
    <text evidence="1">The sequence shown here is derived from an EMBL/GenBank/DDBJ whole genome shotgun (WGS) entry which is preliminary data.</text>
</comment>
<dbReference type="OrthoDB" id="3230981at2"/>
<accession>A0A561VSZ3</accession>
<dbReference type="EMBL" id="VIWY01000004">
    <property type="protein sequence ID" value="TWG14700.1"/>
    <property type="molecule type" value="Genomic_DNA"/>
</dbReference>
<evidence type="ECO:0008006" key="3">
    <source>
        <dbReference type="Google" id="ProtNLM"/>
    </source>
</evidence>
<proteinExistence type="predicted"/>
<evidence type="ECO:0000313" key="2">
    <source>
        <dbReference type="Proteomes" id="UP000320239"/>
    </source>
</evidence>
<gene>
    <name evidence="1" type="ORF">FHX34_1041006</name>
</gene>
<dbReference type="AlphaFoldDB" id="A0A561VSZ3"/>
<reference evidence="1 2" key="1">
    <citation type="submission" date="2019-06" db="EMBL/GenBank/DDBJ databases">
        <title>Sequencing the genomes of 1000 actinobacteria strains.</title>
        <authorList>
            <person name="Klenk H.-P."/>
        </authorList>
    </citation>
    <scope>NUCLEOTIDE SEQUENCE [LARGE SCALE GENOMIC DNA]</scope>
    <source>
        <strain evidence="1 2">DSM 43866</strain>
    </source>
</reference>
<evidence type="ECO:0000313" key="1">
    <source>
        <dbReference type="EMBL" id="TWG14700.1"/>
    </source>
</evidence>
<dbReference type="Proteomes" id="UP000320239">
    <property type="component" value="Unassembled WGS sequence"/>
</dbReference>
<organism evidence="1 2">
    <name type="scientific">Actinoplanes teichomyceticus</name>
    <dbReference type="NCBI Taxonomy" id="1867"/>
    <lineage>
        <taxon>Bacteria</taxon>
        <taxon>Bacillati</taxon>
        <taxon>Actinomycetota</taxon>
        <taxon>Actinomycetes</taxon>
        <taxon>Micromonosporales</taxon>
        <taxon>Micromonosporaceae</taxon>
        <taxon>Actinoplanes</taxon>
    </lineage>
</organism>
<dbReference type="PROSITE" id="PS51257">
    <property type="entry name" value="PROKAR_LIPOPROTEIN"/>
    <property type="match status" value="1"/>
</dbReference>
<dbReference type="RefSeq" id="WP_122980627.1">
    <property type="nucleotide sequence ID" value="NZ_BOMX01000004.1"/>
</dbReference>
<name>A0A561VSZ3_ACTTI</name>
<sequence length="187" mass="20166">MKARSITLFGGTLVALLAATSGCGGSDEKVSSKDPYAAEVRQAQQQAKTDFERQVLADGAVTKAEFDEAVQRYVKCAKDRGVEIEPIAVGGYYNYRTVKSDESEAVSTECGTGTTRLIEPLYVDRLMNPEKKDMDELTLACLRKNGVVPDGYTVEQFKKAAEQGFSGAPFDPDGAKFQACMANPSLG</sequence>